<dbReference type="EMBL" id="CP000934">
    <property type="protein sequence ID" value="ACE82769.1"/>
    <property type="molecule type" value="Genomic_DNA"/>
</dbReference>
<dbReference type="KEGG" id="cja:CJA_0554"/>
<sequence>MNNRSRKLIHSFPAAVAAVFALVAIAPWSFADTGAVPDMARILANLNHYPSTEQKEVLAAIGKDESNSEASRAIANAIHNIEHKIKAEDAAALKAITESDAASDAEKKLASIALGINHFASEEDKKALEALAAPNE</sequence>
<organism evidence="2 3">
    <name type="scientific">Cellvibrio japonicus (strain Ueda107)</name>
    <name type="common">Pseudomonas fluorescens subsp. cellulosa</name>
    <dbReference type="NCBI Taxonomy" id="498211"/>
    <lineage>
        <taxon>Bacteria</taxon>
        <taxon>Pseudomonadati</taxon>
        <taxon>Pseudomonadota</taxon>
        <taxon>Gammaproteobacteria</taxon>
        <taxon>Cellvibrionales</taxon>
        <taxon>Cellvibrionaceae</taxon>
        <taxon>Cellvibrio</taxon>
    </lineage>
</organism>
<feature type="chain" id="PRO_5002796732" evidence="1">
    <location>
        <begin position="32"/>
        <end position="136"/>
    </location>
</feature>
<dbReference type="STRING" id="498211.CJA_0554"/>
<dbReference type="Proteomes" id="UP000001036">
    <property type="component" value="Chromosome"/>
</dbReference>
<evidence type="ECO:0000313" key="2">
    <source>
        <dbReference type="EMBL" id="ACE82769.1"/>
    </source>
</evidence>
<protein>
    <submittedName>
        <fullName evidence="2">Uncharacterized protein</fullName>
    </submittedName>
</protein>
<name>B3PJ43_CELJU</name>
<keyword evidence="3" id="KW-1185">Reference proteome</keyword>
<dbReference type="OrthoDB" id="5704112at2"/>
<dbReference type="HOGENOM" id="CLU_1871692_0_0_6"/>
<proteinExistence type="predicted"/>
<reference evidence="2 3" key="1">
    <citation type="journal article" date="2008" name="J. Bacteriol.">
        <title>Insights into plant cell wall degradation from the genome sequence of the soil bacterium Cellvibrio japonicus.</title>
        <authorList>
            <person name="Deboy R.T."/>
            <person name="Mongodin E.F."/>
            <person name="Fouts D.E."/>
            <person name="Tailford L.E."/>
            <person name="Khouri H."/>
            <person name="Emerson J.B."/>
            <person name="Mohamoud Y."/>
            <person name="Watkins K."/>
            <person name="Henrissat B."/>
            <person name="Gilbert H.J."/>
            <person name="Nelson K.E."/>
        </authorList>
    </citation>
    <scope>NUCLEOTIDE SEQUENCE [LARGE SCALE GENOMIC DNA]</scope>
    <source>
        <strain evidence="2 3">Ueda107</strain>
    </source>
</reference>
<dbReference type="eggNOG" id="ENOG5033HQF">
    <property type="taxonomic scope" value="Bacteria"/>
</dbReference>
<feature type="signal peptide" evidence="1">
    <location>
        <begin position="1"/>
        <end position="31"/>
    </location>
</feature>
<evidence type="ECO:0000256" key="1">
    <source>
        <dbReference type="SAM" id="SignalP"/>
    </source>
</evidence>
<accession>B3PJ43</accession>
<keyword evidence="1" id="KW-0732">Signal</keyword>
<evidence type="ECO:0000313" key="3">
    <source>
        <dbReference type="Proteomes" id="UP000001036"/>
    </source>
</evidence>
<dbReference type="RefSeq" id="WP_012486234.1">
    <property type="nucleotide sequence ID" value="NC_010995.1"/>
</dbReference>
<gene>
    <name evidence="2" type="ordered locus">CJA_0554</name>
</gene>
<dbReference type="AlphaFoldDB" id="B3PJ43"/>